<dbReference type="PROSITE" id="PS50114">
    <property type="entry name" value="GATA_ZN_FINGER_2"/>
    <property type="match status" value="1"/>
</dbReference>
<feature type="compositionally biased region" description="Polar residues" evidence="7">
    <location>
        <begin position="16"/>
        <end position="27"/>
    </location>
</feature>
<evidence type="ECO:0000256" key="3">
    <source>
        <dbReference type="ARBA" id="ARBA00022833"/>
    </source>
</evidence>
<dbReference type="GO" id="GO:0006355">
    <property type="term" value="P:regulation of DNA-templated transcription"/>
    <property type="evidence" value="ECO:0007669"/>
    <property type="project" value="InterPro"/>
</dbReference>
<protein>
    <recommendedName>
        <fullName evidence="8">GATA-type domain-containing protein</fullName>
    </recommendedName>
</protein>
<proteinExistence type="predicted"/>
<keyword evidence="5" id="KW-0804">Transcription</keyword>
<accession>A0A077WC53</accession>
<dbReference type="Gene3D" id="3.30.50.10">
    <property type="entry name" value="Erythroid Transcription Factor GATA-1, subunit A"/>
    <property type="match status" value="1"/>
</dbReference>
<feature type="region of interest" description="Disordered" evidence="7">
    <location>
        <begin position="59"/>
        <end position="99"/>
    </location>
</feature>
<evidence type="ECO:0000256" key="5">
    <source>
        <dbReference type="ARBA" id="ARBA00023163"/>
    </source>
</evidence>
<evidence type="ECO:0000313" key="9">
    <source>
        <dbReference type="EMBL" id="CDS04980.1"/>
    </source>
</evidence>
<dbReference type="InterPro" id="IPR000679">
    <property type="entry name" value="Znf_GATA"/>
</dbReference>
<dbReference type="SMART" id="SM00401">
    <property type="entry name" value="ZnF_GATA"/>
    <property type="match status" value="1"/>
</dbReference>
<name>A0A077WC53_9FUNG</name>
<evidence type="ECO:0000256" key="2">
    <source>
        <dbReference type="ARBA" id="ARBA00022771"/>
    </source>
</evidence>
<reference evidence="9" key="1">
    <citation type="journal article" date="2014" name="Genome Announc.">
        <title>De novo whole-genome sequence and genome annotation of Lichtheimia ramosa.</title>
        <authorList>
            <person name="Linde J."/>
            <person name="Schwartze V."/>
            <person name="Binder U."/>
            <person name="Lass-Florl C."/>
            <person name="Voigt K."/>
            <person name="Horn F."/>
        </authorList>
    </citation>
    <scope>NUCLEOTIDE SEQUENCE</scope>
    <source>
        <strain evidence="9">JMRC FSU:6197</strain>
    </source>
</reference>
<gene>
    <name evidence="9" type="ORF">LRAMOSA07510</name>
</gene>
<dbReference type="SUPFAM" id="SSF57716">
    <property type="entry name" value="Glucocorticoid receptor-like (DNA-binding domain)"/>
    <property type="match status" value="1"/>
</dbReference>
<dbReference type="AlphaFoldDB" id="A0A077WC53"/>
<dbReference type="OrthoDB" id="515401at2759"/>
<evidence type="ECO:0000256" key="4">
    <source>
        <dbReference type="ARBA" id="ARBA00023015"/>
    </source>
</evidence>
<dbReference type="PANTHER" id="PTHR47172:SF24">
    <property type="entry name" value="GATA ZINC FINGER DOMAIN-CONTAINING PROTEIN 14-RELATED"/>
    <property type="match status" value="1"/>
</dbReference>
<dbReference type="GO" id="GO:0043565">
    <property type="term" value="F:sequence-specific DNA binding"/>
    <property type="evidence" value="ECO:0007669"/>
    <property type="project" value="InterPro"/>
</dbReference>
<evidence type="ECO:0000256" key="1">
    <source>
        <dbReference type="ARBA" id="ARBA00022723"/>
    </source>
</evidence>
<feature type="domain" description="GATA-type" evidence="8">
    <location>
        <begin position="100"/>
        <end position="154"/>
    </location>
</feature>
<organism evidence="9">
    <name type="scientific">Lichtheimia ramosa</name>
    <dbReference type="NCBI Taxonomy" id="688394"/>
    <lineage>
        <taxon>Eukaryota</taxon>
        <taxon>Fungi</taxon>
        <taxon>Fungi incertae sedis</taxon>
        <taxon>Mucoromycota</taxon>
        <taxon>Mucoromycotina</taxon>
        <taxon>Mucoromycetes</taxon>
        <taxon>Mucorales</taxon>
        <taxon>Lichtheimiaceae</taxon>
        <taxon>Lichtheimia</taxon>
    </lineage>
</organism>
<keyword evidence="4" id="KW-0805">Transcription regulation</keyword>
<evidence type="ECO:0000256" key="6">
    <source>
        <dbReference type="PROSITE-ProRule" id="PRU00094"/>
    </source>
</evidence>
<keyword evidence="3" id="KW-0862">Zinc</keyword>
<dbReference type="CDD" id="cd00202">
    <property type="entry name" value="ZnF_GATA"/>
    <property type="match status" value="1"/>
</dbReference>
<evidence type="ECO:0000259" key="8">
    <source>
        <dbReference type="PROSITE" id="PS50114"/>
    </source>
</evidence>
<keyword evidence="1" id="KW-0479">Metal-binding</keyword>
<dbReference type="EMBL" id="LK023315">
    <property type="protein sequence ID" value="CDS04980.1"/>
    <property type="molecule type" value="Genomic_DNA"/>
</dbReference>
<dbReference type="PANTHER" id="PTHR47172">
    <property type="entry name" value="OS01G0976800 PROTEIN"/>
    <property type="match status" value="1"/>
</dbReference>
<dbReference type="InterPro" id="IPR013088">
    <property type="entry name" value="Znf_NHR/GATA"/>
</dbReference>
<sequence>MADSLFPSGLFLPHSPASSASDSLETPTSLFQDFPPLNTLDMSALEDPLTFDQFLNFEEDQQQHQPPSPVSPPASTVSMGDDATSNQAQQSTTTTTGKRPVRQMECYNCHVTKTPLWRRTPDRAHSLCNACGLYYKQYNQHRPLHIRQKNPSKKQQQQQQQAKFAATAAVAANLLRPLLLAAPPQPQPCTGACLQPAGHCQCINANVMFKMANVRPLAIRKPIESTSPMPSLGDKRTYSHLEDDTWDMPQKKMCQQQPLSEMDDTRFKILLSHMNEQQMHGFLEMLERRCDILRAVLFPKEA</sequence>
<dbReference type="Pfam" id="PF00320">
    <property type="entry name" value="GATA"/>
    <property type="match status" value="1"/>
</dbReference>
<evidence type="ECO:0000256" key="7">
    <source>
        <dbReference type="SAM" id="MobiDB-lite"/>
    </source>
</evidence>
<dbReference type="GO" id="GO:0008270">
    <property type="term" value="F:zinc ion binding"/>
    <property type="evidence" value="ECO:0007669"/>
    <property type="project" value="UniProtKB-KW"/>
</dbReference>
<feature type="region of interest" description="Disordered" evidence="7">
    <location>
        <begin position="1"/>
        <end position="27"/>
    </location>
</feature>
<feature type="compositionally biased region" description="Low complexity" evidence="7">
    <location>
        <begin position="73"/>
        <end position="96"/>
    </location>
</feature>
<keyword evidence="2 6" id="KW-0863">Zinc-finger</keyword>